<reference evidence="2" key="2">
    <citation type="submission" date="2020-05" db="UniProtKB">
        <authorList>
            <consortium name="EnsemblMetazoa"/>
        </authorList>
    </citation>
    <scope>IDENTIFICATION</scope>
    <source>
        <strain evidence="2">JHB</strain>
    </source>
</reference>
<accession>B0X5M0</accession>
<dbReference type="VEuPathDB" id="VectorBase:CQUJHB004775"/>
<dbReference type="OMA" id="QQWKGPR"/>
<proteinExistence type="predicted"/>
<dbReference type="EnsemblMetazoa" id="CPIJ014894-RA">
    <property type="protein sequence ID" value="CPIJ014894-PA"/>
    <property type="gene ID" value="CPIJ014894"/>
</dbReference>
<protein>
    <recommendedName>
        <fullName evidence="4">Protein CUSTOS</fullName>
    </recommendedName>
</protein>
<dbReference type="STRING" id="7176.B0X5M0"/>
<dbReference type="InParanoid" id="B0X5M0"/>
<dbReference type="EMBL" id="DS232386">
    <property type="protein sequence ID" value="EDS40957.1"/>
    <property type="molecule type" value="Genomic_DNA"/>
</dbReference>
<dbReference type="HOGENOM" id="CLU_102327_0_0_1"/>
<evidence type="ECO:0000313" key="2">
    <source>
        <dbReference type="EnsemblMetazoa" id="CPIJ014894-PA"/>
    </source>
</evidence>
<reference evidence="1" key="1">
    <citation type="submission" date="2007-03" db="EMBL/GenBank/DDBJ databases">
        <title>Annotation of Culex pipiens quinquefasciatus.</title>
        <authorList>
            <consortium name="The Broad Institute Genome Sequencing Platform"/>
            <person name="Atkinson P.W."/>
            <person name="Hemingway J."/>
            <person name="Christensen B.M."/>
            <person name="Higgs S."/>
            <person name="Kodira C."/>
            <person name="Hannick L."/>
            <person name="Megy K."/>
            <person name="O'Leary S."/>
            <person name="Pearson M."/>
            <person name="Haas B.J."/>
            <person name="Mauceli E."/>
            <person name="Wortman J.R."/>
            <person name="Lee N.H."/>
            <person name="Guigo R."/>
            <person name="Stanke M."/>
            <person name="Alvarado L."/>
            <person name="Amedeo P."/>
            <person name="Antoine C.H."/>
            <person name="Arensburger P."/>
            <person name="Bidwell S.L."/>
            <person name="Crawford M."/>
            <person name="Camaro F."/>
            <person name="Devon K."/>
            <person name="Engels R."/>
            <person name="Hammond M."/>
            <person name="Howarth C."/>
            <person name="Koehrsen M."/>
            <person name="Lawson D."/>
            <person name="Montgomery P."/>
            <person name="Nene V."/>
            <person name="Nusbaum C."/>
            <person name="Puiu D."/>
            <person name="Romero-Severson J."/>
            <person name="Severson D.W."/>
            <person name="Shumway M."/>
            <person name="Sisk P."/>
            <person name="Stolte C."/>
            <person name="Zeng Q."/>
            <person name="Eisenstadt E."/>
            <person name="Fraser-Liggett C."/>
            <person name="Strausberg R."/>
            <person name="Galagan J."/>
            <person name="Birren B."/>
            <person name="Collins F.H."/>
        </authorList>
    </citation>
    <scope>NUCLEOTIDE SEQUENCE [LARGE SCALE GENOMIC DNA]</scope>
    <source>
        <strain evidence="1">JHB</strain>
    </source>
</reference>
<organism>
    <name type="scientific">Culex quinquefasciatus</name>
    <name type="common">Southern house mosquito</name>
    <name type="synonym">Culex pungens</name>
    <dbReference type="NCBI Taxonomy" id="7176"/>
    <lineage>
        <taxon>Eukaryota</taxon>
        <taxon>Metazoa</taxon>
        <taxon>Ecdysozoa</taxon>
        <taxon>Arthropoda</taxon>
        <taxon>Hexapoda</taxon>
        <taxon>Insecta</taxon>
        <taxon>Pterygota</taxon>
        <taxon>Neoptera</taxon>
        <taxon>Endopterygota</taxon>
        <taxon>Diptera</taxon>
        <taxon>Nematocera</taxon>
        <taxon>Culicoidea</taxon>
        <taxon>Culicidae</taxon>
        <taxon>Culicinae</taxon>
        <taxon>Culicini</taxon>
        <taxon>Culex</taxon>
        <taxon>Culex</taxon>
    </lineage>
</organism>
<sequence length="235" mass="26831">MSSSESEDENLKQLLEAADTSLFNDAMFREPRVENSVKPDCADKNNVMIRIPGRFETRTPVELPASNRYLNEEESVFQSNLNVTESMKKYIGKKLSTLIANSIAFVEIKPVKREPRTSESSGVRLLRGFRERLEISCEGGNVPVTIGQGKPIKRRIVEDDFAVSKNEMIEQAAYDADTLSKSTVGWTDRPKSKLYEYRQAGKSEVFTLSMTDEFSTARRKNNWDDAKIKTFRRNR</sequence>
<name>B0X5M0_CULQU</name>
<keyword evidence="3" id="KW-1185">Reference proteome</keyword>
<dbReference type="OrthoDB" id="8196889at2759"/>
<dbReference type="AlphaFoldDB" id="B0X5M0"/>
<dbReference type="VEuPathDB" id="VectorBase:CPIJ014894"/>
<gene>
    <name evidence="2" type="primary">6047960</name>
    <name evidence="1" type="ORF">CpipJ_CPIJ014894</name>
</gene>
<evidence type="ECO:0000313" key="1">
    <source>
        <dbReference type="EMBL" id="EDS40957.1"/>
    </source>
</evidence>
<dbReference type="Proteomes" id="UP000002320">
    <property type="component" value="Unassembled WGS sequence"/>
</dbReference>
<evidence type="ECO:0008006" key="4">
    <source>
        <dbReference type="Google" id="ProtNLM"/>
    </source>
</evidence>
<dbReference type="KEGG" id="cqu:CpipJ_CPIJ014894"/>
<evidence type="ECO:0000313" key="3">
    <source>
        <dbReference type="Proteomes" id="UP000002320"/>
    </source>
</evidence>
<dbReference type="eggNOG" id="KOG1263">
    <property type="taxonomic scope" value="Eukaryota"/>
</dbReference>